<keyword evidence="3" id="KW-0695">RNA-directed DNA polymerase</keyword>
<proteinExistence type="predicted"/>
<feature type="domain" description="Integrase zinc-binding" evidence="2">
    <location>
        <begin position="69"/>
        <end position="123"/>
    </location>
</feature>
<keyword evidence="3" id="KW-0548">Nucleotidyltransferase</keyword>
<dbReference type="GO" id="GO:0042575">
    <property type="term" value="C:DNA polymerase complex"/>
    <property type="evidence" value="ECO:0007669"/>
    <property type="project" value="UniProtKB-ARBA"/>
</dbReference>
<dbReference type="GO" id="GO:0003676">
    <property type="term" value="F:nucleic acid binding"/>
    <property type="evidence" value="ECO:0007669"/>
    <property type="project" value="InterPro"/>
</dbReference>
<comment type="caution">
    <text evidence="3">The sequence shown here is derived from an EMBL/GenBank/DDBJ whole genome shotgun (WGS) entry which is preliminary data.</text>
</comment>
<protein>
    <recommendedName>
        <fullName evidence="1">RNA-directed DNA polymerase</fullName>
        <ecNumber evidence="1">2.7.7.49</ecNumber>
    </recommendedName>
</protein>
<accession>A0AAV4U056</accession>
<dbReference type="Pfam" id="PF17921">
    <property type="entry name" value="Integrase_H2C2"/>
    <property type="match status" value="1"/>
</dbReference>
<dbReference type="GO" id="GO:0003964">
    <property type="term" value="F:RNA-directed DNA polymerase activity"/>
    <property type="evidence" value="ECO:0007669"/>
    <property type="project" value="UniProtKB-KW"/>
</dbReference>
<dbReference type="InterPro" id="IPR043502">
    <property type="entry name" value="DNA/RNA_pol_sf"/>
</dbReference>
<keyword evidence="4" id="KW-1185">Reference proteome</keyword>
<dbReference type="SUPFAM" id="SSF56672">
    <property type="entry name" value="DNA/RNA polymerases"/>
    <property type="match status" value="1"/>
</dbReference>
<sequence length="224" mass="26098">MSQIFKQYLKDLKFKLNAKHEKCHFACEKVKYLGHWITTKGLKVDPAKVEASVNRYAPNSDTEEAQLVIPSHERESILKLHHDFTTDHNGEEGIYQQRYYWTGIRFYIANCVKECPECCQFKATNQKSTGLLRAPEYAQRFETLSIDLFGPLPEVDSYCGRLCHYKWMKLFPLVSATTYECATKLIAEVFLRYGMPRKFISDNCPQFVRIVLQQICCTLDIDLD</sequence>
<evidence type="ECO:0000313" key="4">
    <source>
        <dbReference type="Proteomes" id="UP001054837"/>
    </source>
</evidence>
<dbReference type="InterPro" id="IPR043128">
    <property type="entry name" value="Rev_trsase/Diguanyl_cyclase"/>
</dbReference>
<dbReference type="Gene3D" id="1.10.340.70">
    <property type="match status" value="1"/>
</dbReference>
<dbReference type="PANTHER" id="PTHR37984:SF5">
    <property type="entry name" value="PROTEIN NYNRIN-LIKE"/>
    <property type="match status" value="1"/>
</dbReference>
<gene>
    <name evidence="3" type="primary">Tf2-9_399</name>
    <name evidence="3" type="ORF">CDAR_489291</name>
</gene>
<reference evidence="3 4" key="1">
    <citation type="submission" date="2021-06" db="EMBL/GenBank/DDBJ databases">
        <title>Caerostris darwini draft genome.</title>
        <authorList>
            <person name="Kono N."/>
            <person name="Arakawa K."/>
        </authorList>
    </citation>
    <scope>NUCLEOTIDE SEQUENCE [LARGE SCALE GENOMIC DNA]</scope>
</reference>
<dbReference type="EC" id="2.7.7.49" evidence="1"/>
<dbReference type="Gene3D" id="3.30.70.270">
    <property type="match status" value="1"/>
</dbReference>
<evidence type="ECO:0000256" key="1">
    <source>
        <dbReference type="ARBA" id="ARBA00012493"/>
    </source>
</evidence>
<dbReference type="Proteomes" id="UP001054837">
    <property type="component" value="Unassembled WGS sequence"/>
</dbReference>
<dbReference type="InterPro" id="IPR036397">
    <property type="entry name" value="RNaseH_sf"/>
</dbReference>
<dbReference type="AlphaFoldDB" id="A0AAV4U056"/>
<dbReference type="InterPro" id="IPR012337">
    <property type="entry name" value="RNaseH-like_sf"/>
</dbReference>
<dbReference type="InterPro" id="IPR041588">
    <property type="entry name" value="Integrase_H2C2"/>
</dbReference>
<dbReference type="PANTHER" id="PTHR37984">
    <property type="entry name" value="PROTEIN CBG26694"/>
    <property type="match status" value="1"/>
</dbReference>
<organism evidence="3 4">
    <name type="scientific">Caerostris darwini</name>
    <dbReference type="NCBI Taxonomy" id="1538125"/>
    <lineage>
        <taxon>Eukaryota</taxon>
        <taxon>Metazoa</taxon>
        <taxon>Ecdysozoa</taxon>
        <taxon>Arthropoda</taxon>
        <taxon>Chelicerata</taxon>
        <taxon>Arachnida</taxon>
        <taxon>Araneae</taxon>
        <taxon>Araneomorphae</taxon>
        <taxon>Entelegynae</taxon>
        <taxon>Araneoidea</taxon>
        <taxon>Araneidae</taxon>
        <taxon>Caerostris</taxon>
    </lineage>
</organism>
<dbReference type="InterPro" id="IPR050951">
    <property type="entry name" value="Retrovirus_Pol_polyprotein"/>
</dbReference>
<dbReference type="Gene3D" id="3.30.420.10">
    <property type="entry name" value="Ribonuclease H-like superfamily/Ribonuclease H"/>
    <property type="match status" value="1"/>
</dbReference>
<evidence type="ECO:0000313" key="3">
    <source>
        <dbReference type="EMBL" id="GIY51122.1"/>
    </source>
</evidence>
<dbReference type="SUPFAM" id="SSF53098">
    <property type="entry name" value="Ribonuclease H-like"/>
    <property type="match status" value="1"/>
</dbReference>
<keyword evidence="3" id="KW-0808">Transferase</keyword>
<evidence type="ECO:0000259" key="2">
    <source>
        <dbReference type="Pfam" id="PF17921"/>
    </source>
</evidence>
<name>A0AAV4U056_9ARAC</name>
<dbReference type="EMBL" id="BPLQ01010497">
    <property type="protein sequence ID" value="GIY51122.1"/>
    <property type="molecule type" value="Genomic_DNA"/>
</dbReference>